<dbReference type="InterPro" id="IPR000182">
    <property type="entry name" value="GNAT_dom"/>
</dbReference>
<dbReference type="PROSITE" id="PS51186">
    <property type="entry name" value="GNAT"/>
    <property type="match status" value="1"/>
</dbReference>
<sequence length="273" mass="31363">MFKTIAELHMADVLDAWNEGFSDYLVPVQTTVEKLIKKMERENLDVNASFAYLVDEKIAGVILTGMAEFHGVKQMWIGGMAVVPAYRKKGVAKKMLQQVEAEARVKNCSEILLEVITENAKAYRVYTEFGFEQLNELVVGKLMYNSIDYKTLVRFKASVAAEQDVNEPVDVPWRTRLDKLATVLSIWEEDKQIGYLSFTRDSTRILLLQVELFNKQRADLVSPILQQFKCDYQIEEVWIYNLVGSSMECKQIEKIGLEKPIRQYQMKLQAGKA</sequence>
<comment type="caution">
    <text evidence="4">The sequence shown here is derived from an EMBL/GenBank/DDBJ whole genome shotgun (WGS) entry which is preliminary data.</text>
</comment>
<evidence type="ECO:0000259" key="3">
    <source>
        <dbReference type="PROSITE" id="PS51186"/>
    </source>
</evidence>
<evidence type="ECO:0000313" key="4">
    <source>
        <dbReference type="EMBL" id="MBM7839953.1"/>
    </source>
</evidence>
<dbReference type="CDD" id="cd04301">
    <property type="entry name" value="NAT_SF"/>
    <property type="match status" value="1"/>
</dbReference>
<protein>
    <submittedName>
        <fullName evidence="4">GNAT superfamily N-acetyltransferase</fullName>
    </submittedName>
</protein>
<dbReference type="PANTHER" id="PTHR43420:SF47">
    <property type="entry name" value="N-ACETYLTRANSFERASE DOMAIN-CONTAINING PROTEIN"/>
    <property type="match status" value="1"/>
</dbReference>
<organism evidence="4 5">
    <name type="scientific">Shouchella xiaoxiensis</name>
    <dbReference type="NCBI Taxonomy" id="766895"/>
    <lineage>
        <taxon>Bacteria</taxon>
        <taxon>Bacillati</taxon>
        <taxon>Bacillota</taxon>
        <taxon>Bacilli</taxon>
        <taxon>Bacillales</taxon>
        <taxon>Bacillaceae</taxon>
        <taxon>Shouchella</taxon>
    </lineage>
</organism>
<dbReference type="RefSeq" id="WP_051992144.1">
    <property type="nucleotide sequence ID" value="NZ_JAFBCV010000010.1"/>
</dbReference>
<feature type="domain" description="N-acetyltransferase" evidence="3">
    <location>
        <begin position="1"/>
        <end position="148"/>
    </location>
</feature>
<dbReference type="InterPro" id="IPR050680">
    <property type="entry name" value="YpeA/RimI_acetyltransf"/>
</dbReference>
<keyword evidence="2" id="KW-0012">Acyltransferase</keyword>
<dbReference type="EMBL" id="JAFBCV010000010">
    <property type="protein sequence ID" value="MBM7839953.1"/>
    <property type="molecule type" value="Genomic_DNA"/>
</dbReference>
<keyword evidence="5" id="KW-1185">Reference proteome</keyword>
<reference evidence="4" key="1">
    <citation type="submission" date="2021-01" db="EMBL/GenBank/DDBJ databases">
        <title>Genomic Encyclopedia of Type Strains, Phase IV (KMG-IV): sequencing the most valuable type-strain genomes for metagenomic binning, comparative biology and taxonomic classification.</title>
        <authorList>
            <person name="Goeker M."/>
        </authorList>
    </citation>
    <scope>NUCLEOTIDE SEQUENCE</scope>
    <source>
        <strain evidence="4">DSM 21943</strain>
    </source>
</reference>
<dbReference type="Pfam" id="PF00583">
    <property type="entry name" value="Acetyltransf_1"/>
    <property type="match status" value="1"/>
</dbReference>
<evidence type="ECO:0000256" key="2">
    <source>
        <dbReference type="ARBA" id="ARBA00023315"/>
    </source>
</evidence>
<gene>
    <name evidence="4" type="ORF">JOC54_003233</name>
</gene>
<dbReference type="PANTHER" id="PTHR43420">
    <property type="entry name" value="ACETYLTRANSFERASE"/>
    <property type="match status" value="1"/>
</dbReference>
<accession>A0ABS2SWS7</accession>
<name>A0ABS2SWS7_9BACI</name>
<evidence type="ECO:0000313" key="5">
    <source>
        <dbReference type="Proteomes" id="UP001179280"/>
    </source>
</evidence>
<dbReference type="Proteomes" id="UP001179280">
    <property type="component" value="Unassembled WGS sequence"/>
</dbReference>
<keyword evidence="1" id="KW-0808">Transferase</keyword>
<proteinExistence type="predicted"/>
<evidence type="ECO:0000256" key="1">
    <source>
        <dbReference type="ARBA" id="ARBA00022679"/>
    </source>
</evidence>
<dbReference type="InterPro" id="IPR016181">
    <property type="entry name" value="Acyl_CoA_acyltransferase"/>
</dbReference>
<dbReference type="Gene3D" id="3.40.630.30">
    <property type="match status" value="1"/>
</dbReference>
<dbReference type="SUPFAM" id="SSF55729">
    <property type="entry name" value="Acyl-CoA N-acyltransferases (Nat)"/>
    <property type="match status" value="1"/>
</dbReference>